<dbReference type="Proteomes" id="UP000199111">
    <property type="component" value="Unassembled WGS sequence"/>
</dbReference>
<evidence type="ECO:0000313" key="4">
    <source>
        <dbReference type="Proteomes" id="UP000199111"/>
    </source>
</evidence>
<name>A0A1I3FWV9_9ACTN</name>
<keyword evidence="2" id="KW-0472">Membrane</keyword>
<dbReference type="AlphaFoldDB" id="A0A1I3FWV9"/>
<proteinExistence type="predicted"/>
<gene>
    <name evidence="3" type="ORF">SAMN05216275_101411</name>
</gene>
<reference evidence="4" key="1">
    <citation type="submission" date="2016-10" db="EMBL/GenBank/DDBJ databases">
        <authorList>
            <person name="Varghese N."/>
            <person name="Submissions S."/>
        </authorList>
    </citation>
    <scope>NUCLEOTIDE SEQUENCE [LARGE SCALE GENOMIC DNA]</scope>
    <source>
        <strain evidence="4">CGMCC 4.2126</strain>
    </source>
</reference>
<keyword evidence="4" id="KW-1185">Reference proteome</keyword>
<evidence type="ECO:0000313" key="3">
    <source>
        <dbReference type="EMBL" id="SFI15669.1"/>
    </source>
</evidence>
<dbReference type="EMBL" id="FOQY01000001">
    <property type="protein sequence ID" value="SFI15669.1"/>
    <property type="molecule type" value="Genomic_DNA"/>
</dbReference>
<dbReference type="PANTHER" id="PTHR37042">
    <property type="entry name" value="OUTER MEMBRANE PROTEIN RV1973"/>
    <property type="match status" value="1"/>
</dbReference>
<dbReference type="RefSeq" id="WP_093885296.1">
    <property type="nucleotide sequence ID" value="NZ_FOQY01000001.1"/>
</dbReference>
<evidence type="ECO:0000256" key="1">
    <source>
        <dbReference type="ARBA" id="ARBA00004370"/>
    </source>
</evidence>
<accession>A0A1I3FWV9</accession>
<sequence length="171" mass="18577">MTRVSLLVTGVLTAVAFALAAAVWVMYADLSRLRGNEAAGQEALTAARLVASDMLSYDYRTIEQDFARAGGHTTGTLTEHYRQLAATLMPLARQQHTVQQVTVAGAAVESAEPDRVEVLIFMNTGTVRTLAGEKEPRRQVSQNRARLVMVKKDSRWLVAELSTLLGNPPPG</sequence>
<dbReference type="GO" id="GO:0016020">
    <property type="term" value="C:membrane"/>
    <property type="evidence" value="ECO:0007669"/>
    <property type="project" value="UniProtKB-SubCell"/>
</dbReference>
<protein>
    <submittedName>
        <fullName evidence="3">Mce-associated membrane protein</fullName>
    </submittedName>
</protein>
<evidence type="ECO:0000256" key="2">
    <source>
        <dbReference type="ARBA" id="ARBA00023136"/>
    </source>
</evidence>
<dbReference type="GeneID" id="96296293"/>
<organism evidence="3 4">
    <name type="scientific">Streptosporangium canum</name>
    <dbReference type="NCBI Taxonomy" id="324952"/>
    <lineage>
        <taxon>Bacteria</taxon>
        <taxon>Bacillati</taxon>
        <taxon>Actinomycetota</taxon>
        <taxon>Actinomycetes</taxon>
        <taxon>Streptosporangiales</taxon>
        <taxon>Streptosporangiaceae</taxon>
        <taxon>Streptosporangium</taxon>
    </lineage>
</organism>
<comment type="subcellular location">
    <subcellularLocation>
        <location evidence="1">Membrane</location>
    </subcellularLocation>
</comment>
<dbReference type="PANTHER" id="PTHR37042:SF4">
    <property type="entry name" value="OUTER MEMBRANE PROTEIN RV1973"/>
    <property type="match status" value="1"/>
</dbReference>